<dbReference type="PANTHER" id="PTHR22298">
    <property type="entry name" value="ENDO-1,4-BETA-GLUCANASE"/>
    <property type="match status" value="1"/>
</dbReference>
<dbReference type="PROSITE" id="PS00592">
    <property type="entry name" value="GH9_2"/>
    <property type="match status" value="1"/>
</dbReference>
<sequence length="506" mass="55271">MLDSEKSELVKALVNWVWSASSSSYCHNPMSFKTKLCLMLLCNTLLFHGVVSINYREALHKSLLFFEAQRSGKLPTNQRVQWRGDSALNDGKDVNVNLVGGYYDAGDNVKFGFPMAYTITMLSWAAVEFGDSLKAKNELSNTLAAVKWGTDFFIKAHTEPDVLYGQVGEGRADHECWQRPEDMTTPQTAFKIDKDHPGSDLAGETAAALAAAAIAFKASNPAYSQNLLNHAKQLFDFASKYLGQYQNSIPGVGEFYGSSGFELLWAAAWLHRATGDSQYADFLSKAGSGGTRNIFSWDNKYIGAQVLVAKLVLEDKVSGQPWENFKNDAEQFVCNLLQKGNNNIKKTPGGLLWFLPWANLQYTISSTFILAAYSKYINHASLQCVGGAVQASELLEAAKSQVDYVLGSNPNKISYMIGFGSSYPTQVHHRGASIVSIKKDPTPVGCKEGFDKWFHRQAPNPNVLEGGIVGGPDENDGYIDSRGDSTHAEPATATNAPLVGVLAQLA</sequence>
<dbReference type="Gene3D" id="1.50.10.10">
    <property type="match status" value="1"/>
</dbReference>
<keyword evidence="3 8" id="KW-0378">Hydrolase</keyword>
<evidence type="ECO:0000256" key="4">
    <source>
        <dbReference type="ARBA" id="ARBA00023001"/>
    </source>
</evidence>
<feature type="active site" evidence="8">
    <location>
        <position position="428"/>
    </location>
</feature>
<gene>
    <name evidence="11" type="ORF">RJ641_008193</name>
</gene>
<comment type="caution">
    <text evidence="11">The sequence shown here is derived from an EMBL/GenBank/DDBJ whole genome shotgun (WGS) entry which is preliminary data.</text>
</comment>
<dbReference type="Pfam" id="PF00759">
    <property type="entry name" value="Glyco_hydro_9"/>
    <property type="match status" value="1"/>
</dbReference>
<evidence type="ECO:0000256" key="9">
    <source>
        <dbReference type="RuleBase" id="RU361166"/>
    </source>
</evidence>
<dbReference type="SUPFAM" id="SSF48208">
    <property type="entry name" value="Six-hairpin glycosidases"/>
    <property type="match status" value="1"/>
</dbReference>
<evidence type="ECO:0000256" key="6">
    <source>
        <dbReference type="ARBA" id="ARBA00023295"/>
    </source>
</evidence>
<evidence type="ECO:0000256" key="3">
    <source>
        <dbReference type="ARBA" id="ARBA00022801"/>
    </source>
</evidence>
<comment type="catalytic activity">
    <reaction evidence="1 9">
        <text>Endohydrolysis of (1-&gt;4)-beta-D-glucosidic linkages in cellulose, lichenin and cereal beta-D-glucans.</text>
        <dbReference type="EC" id="3.2.1.4"/>
    </reaction>
</comment>
<evidence type="ECO:0000256" key="8">
    <source>
        <dbReference type="PROSITE-ProRule" id="PRU10059"/>
    </source>
</evidence>
<dbReference type="InterPro" id="IPR012341">
    <property type="entry name" value="6hp_glycosidase-like_sf"/>
</dbReference>
<dbReference type="FunFam" id="1.50.10.10:FF:000020">
    <property type="entry name" value="Endoglucanase"/>
    <property type="match status" value="1"/>
</dbReference>
<dbReference type="AlphaFoldDB" id="A0AAN8Z4R6"/>
<dbReference type="EC" id="3.2.1.4" evidence="9"/>
<keyword evidence="5 8" id="KW-0119">Carbohydrate metabolism</keyword>
<evidence type="ECO:0000259" key="10">
    <source>
        <dbReference type="Pfam" id="PF00759"/>
    </source>
</evidence>
<dbReference type="GO" id="GO:0030245">
    <property type="term" value="P:cellulose catabolic process"/>
    <property type="evidence" value="ECO:0007669"/>
    <property type="project" value="UniProtKB-KW"/>
</dbReference>
<proteinExistence type="inferred from homology"/>
<evidence type="ECO:0000256" key="5">
    <source>
        <dbReference type="ARBA" id="ARBA00023277"/>
    </source>
</evidence>
<keyword evidence="12" id="KW-1185">Reference proteome</keyword>
<name>A0AAN8Z4R6_9MAGN</name>
<feature type="domain" description="Glycoside hydrolase family 9" evidence="10">
    <location>
        <begin position="55"/>
        <end position="502"/>
    </location>
</feature>
<protein>
    <recommendedName>
        <fullName evidence="9">Endoglucanase</fullName>
        <ecNumber evidence="9">3.2.1.4</ecNumber>
    </recommendedName>
</protein>
<keyword evidence="6 8" id="KW-0326">Glycosidase</keyword>
<evidence type="ECO:0000256" key="1">
    <source>
        <dbReference type="ARBA" id="ARBA00000966"/>
    </source>
</evidence>
<accession>A0AAN8Z4R6</accession>
<dbReference type="EMBL" id="JBAMMX010000015">
    <property type="protein sequence ID" value="KAK6926474.1"/>
    <property type="molecule type" value="Genomic_DNA"/>
</dbReference>
<evidence type="ECO:0000256" key="2">
    <source>
        <dbReference type="ARBA" id="ARBA00007072"/>
    </source>
</evidence>
<evidence type="ECO:0000313" key="11">
    <source>
        <dbReference type="EMBL" id="KAK6926474.1"/>
    </source>
</evidence>
<comment type="similarity">
    <text evidence="2 8 9">Belongs to the glycosyl hydrolase 9 (cellulase E) family.</text>
</comment>
<dbReference type="InterPro" id="IPR018221">
    <property type="entry name" value="Glyco_hydro_9_His_AS"/>
</dbReference>
<dbReference type="Proteomes" id="UP001370490">
    <property type="component" value="Unassembled WGS sequence"/>
</dbReference>
<evidence type="ECO:0000313" key="12">
    <source>
        <dbReference type="Proteomes" id="UP001370490"/>
    </source>
</evidence>
<reference evidence="11 12" key="1">
    <citation type="submission" date="2023-12" db="EMBL/GenBank/DDBJ databases">
        <title>A high-quality genome assembly for Dillenia turbinata (Dilleniales).</title>
        <authorList>
            <person name="Chanderbali A."/>
        </authorList>
    </citation>
    <scope>NUCLEOTIDE SEQUENCE [LARGE SCALE GENOMIC DNA]</scope>
    <source>
        <strain evidence="11">LSX21</strain>
        <tissue evidence="11">Leaf</tissue>
    </source>
</reference>
<dbReference type="GO" id="GO:0008810">
    <property type="term" value="F:cellulase activity"/>
    <property type="evidence" value="ECO:0007669"/>
    <property type="project" value="UniProtKB-EC"/>
</dbReference>
<evidence type="ECO:0000256" key="7">
    <source>
        <dbReference type="ARBA" id="ARBA00023326"/>
    </source>
</evidence>
<keyword evidence="7 8" id="KW-0624">Polysaccharide degradation</keyword>
<dbReference type="InterPro" id="IPR001701">
    <property type="entry name" value="Glyco_hydro_9"/>
</dbReference>
<dbReference type="InterPro" id="IPR008928">
    <property type="entry name" value="6-hairpin_glycosidase_sf"/>
</dbReference>
<organism evidence="11 12">
    <name type="scientific">Dillenia turbinata</name>
    <dbReference type="NCBI Taxonomy" id="194707"/>
    <lineage>
        <taxon>Eukaryota</taxon>
        <taxon>Viridiplantae</taxon>
        <taxon>Streptophyta</taxon>
        <taxon>Embryophyta</taxon>
        <taxon>Tracheophyta</taxon>
        <taxon>Spermatophyta</taxon>
        <taxon>Magnoliopsida</taxon>
        <taxon>eudicotyledons</taxon>
        <taxon>Gunneridae</taxon>
        <taxon>Pentapetalae</taxon>
        <taxon>Dilleniales</taxon>
        <taxon>Dilleniaceae</taxon>
        <taxon>Dillenia</taxon>
    </lineage>
</organism>
<keyword evidence="4 9" id="KW-0136">Cellulose degradation</keyword>